<feature type="region of interest" description="Disordered" evidence="1">
    <location>
        <begin position="96"/>
        <end position="134"/>
    </location>
</feature>
<comment type="caution">
    <text evidence="3">The sequence shown here is derived from an EMBL/GenBank/DDBJ whole genome shotgun (WGS) entry which is preliminary data.</text>
</comment>
<sequence length="224" mass="24333">MATLTLSFKGTDLKVFSFADGEVVVGRDPECDVFIDSLAIEPRHARISIGSDSTSIFDESGRESVFINGNPVNDRLLIEGDEIYIGKHTLRYSAETLPEEEENENEESAEEESTTAPVIDEPEPTPPAPVAEPESAPLGWLQIMSGKQFGKSMALKQGITRVGIPGKQTAAIAHRNGGYYLSMLEGDTAPMVNGISIGESSHELKDGETITIGETKLQFYLEKQ</sequence>
<gene>
    <name evidence="3" type="ORF">BOW53_05090</name>
</gene>
<dbReference type="OrthoDB" id="151099at2"/>
<evidence type="ECO:0000313" key="3">
    <source>
        <dbReference type="EMBL" id="OOZ41106.1"/>
    </source>
</evidence>
<dbReference type="InterPro" id="IPR000253">
    <property type="entry name" value="FHA_dom"/>
</dbReference>
<proteinExistence type="predicted"/>
<reference evidence="3 4" key="1">
    <citation type="submission" date="2016-11" db="EMBL/GenBank/DDBJ databases">
        <title>Mixed transmission modes and dynamic genome evolution in an obligate animal-bacterial symbiosis.</title>
        <authorList>
            <person name="Russell S.L."/>
            <person name="Corbett-Detig R.B."/>
            <person name="Cavanaugh C.M."/>
        </authorList>
    </citation>
    <scope>NUCLEOTIDE SEQUENCE [LARGE SCALE GENOMIC DNA]</scope>
    <source>
        <strain evidence="3">Sveles-Q1</strain>
    </source>
</reference>
<name>A0A1T2L834_9GAMM</name>
<evidence type="ECO:0000313" key="4">
    <source>
        <dbReference type="Proteomes" id="UP000191110"/>
    </source>
</evidence>
<dbReference type="CDD" id="cd00060">
    <property type="entry name" value="FHA"/>
    <property type="match status" value="2"/>
</dbReference>
<dbReference type="PROSITE" id="PS50006">
    <property type="entry name" value="FHA_DOMAIN"/>
    <property type="match status" value="1"/>
</dbReference>
<dbReference type="Pfam" id="PF00498">
    <property type="entry name" value="FHA"/>
    <property type="match status" value="1"/>
</dbReference>
<dbReference type="RefSeq" id="WP_078483004.1">
    <property type="nucleotide sequence ID" value="NZ_MPRL01000014.1"/>
</dbReference>
<feature type="compositionally biased region" description="Acidic residues" evidence="1">
    <location>
        <begin position="97"/>
        <end position="113"/>
    </location>
</feature>
<accession>A0A1T2L834</accession>
<dbReference type="Gene3D" id="2.60.200.20">
    <property type="match status" value="1"/>
</dbReference>
<dbReference type="EMBL" id="MPRL01000014">
    <property type="protein sequence ID" value="OOZ41106.1"/>
    <property type="molecule type" value="Genomic_DNA"/>
</dbReference>
<organism evidence="3 4">
    <name type="scientific">Solemya pervernicosa gill symbiont</name>
    <dbReference type="NCBI Taxonomy" id="642797"/>
    <lineage>
        <taxon>Bacteria</taxon>
        <taxon>Pseudomonadati</taxon>
        <taxon>Pseudomonadota</taxon>
        <taxon>Gammaproteobacteria</taxon>
        <taxon>sulfur-oxidizing symbionts</taxon>
    </lineage>
</organism>
<protein>
    <recommendedName>
        <fullName evidence="2">FHA domain-containing protein</fullName>
    </recommendedName>
</protein>
<dbReference type="SUPFAM" id="SSF49879">
    <property type="entry name" value="SMAD/FHA domain"/>
    <property type="match status" value="2"/>
</dbReference>
<keyword evidence="4" id="KW-1185">Reference proteome</keyword>
<dbReference type="AlphaFoldDB" id="A0A1T2L834"/>
<evidence type="ECO:0000259" key="2">
    <source>
        <dbReference type="PROSITE" id="PS50006"/>
    </source>
</evidence>
<dbReference type="SMART" id="SM00240">
    <property type="entry name" value="FHA"/>
    <property type="match status" value="1"/>
</dbReference>
<feature type="domain" description="FHA" evidence="2">
    <location>
        <begin position="23"/>
        <end position="72"/>
    </location>
</feature>
<evidence type="ECO:0000256" key="1">
    <source>
        <dbReference type="SAM" id="MobiDB-lite"/>
    </source>
</evidence>
<dbReference type="Proteomes" id="UP000191110">
    <property type="component" value="Unassembled WGS sequence"/>
</dbReference>
<dbReference type="InterPro" id="IPR008984">
    <property type="entry name" value="SMAD_FHA_dom_sf"/>
</dbReference>